<dbReference type="GO" id="GO:0000272">
    <property type="term" value="P:polysaccharide catabolic process"/>
    <property type="evidence" value="ECO:0007669"/>
    <property type="project" value="UniProtKB-KW"/>
</dbReference>
<evidence type="ECO:0000256" key="4">
    <source>
        <dbReference type="ARBA" id="ARBA00012729"/>
    </source>
</evidence>
<dbReference type="InterPro" id="IPR001223">
    <property type="entry name" value="Glyco_hydro18_cat"/>
</dbReference>
<dbReference type="PANTHER" id="PTHR47700:SF2">
    <property type="entry name" value="CHITINASE"/>
    <property type="match status" value="1"/>
</dbReference>
<dbReference type="GO" id="GO:0006032">
    <property type="term" value="P:chitin catabolic process"/>
    <property type="evidence" value="ECO:0007669"/>
    <property type="project" value="UniProtKB-KW"/>
</dbReference>
<dbReference type="SMART" id="SM00257">
    <property type="entry name" value="LysM"/>
    <property type="match status" value="2"/>
</dbReference>
<keyword evidence="10" id="KW-0119">Carbohydrate metabolism</keyword>
<dbReference type="SMART" id="SM00636">
    <property type="entry name" value="Glyco_18"/>
    <property type="match status" value="1"/>
</dbReference>
<comment type="subcellular location">
    <subcellularLocation>
        <location evidence="2">Secreted</location>
    </subcellularLocation>
</comment>
<dbReference type="PANTHER" id="PTHR47700">
    <property type="entry name" value="V CHITINASE, PUTATIVE (AFU_ORTHOLOGUE AFUA_6G13720)-RELATED"/>
    <property type="match status" value="1"/>
</dbReference>
<feature type="domain" description="LysM" evidence="14">
    <location>
        <begin position="6"/>
        <end position="51"/>
    </location>
</feature>
<evidence type="ECO:0000256" key="9">
    <source>
        <dbReference type="ARBA" id="ARBA00023026"/>
    </source>
</evidence>
<name>A0AAN6VUI3_9PEZI</name>
<dbReference type="GO" id="GO:0005576">
    <property type="term" value="C:extracellular region"/>
    <property type="evidence" value="ECO:0007669"/>
    <property type="project" value="UniProtKB-SubCell"/>
</dbReference>
<evidence type="ECO:0000259" key="15">
    <source>
        <dbReference type="PROSITE" id="PS51910"/>
    </source>
</evidence>
<protein>
    <recommendedName>
        <fullName evidence="4">chitinase</fullName>
        <ecNumber evidence="4">3.2.1.14</ecNumber>
    </recommendedName>
</protein>
<dbReference type="Gene3D" id="3.20.20.80">
    <property type="entry name" value="Glycosidases"/>
    <property type="match status" value="1"/>
</dbReference>
<reference evidence="16" key="2">
    <citation type="submission" date="2023-05" db="EMBL/GenBank/DDBJ databases">
        <authorList>
            <consortium name="Lawrence Berkeley National Laboratory"/>
            <person name="Steindorff A."/>
            <person name="Hensen N."/>
            <person name="Bonometti L."/>
            <person name="Westerberg I."/>
            <person name="Brannstrom I.O."/>
            <person name="Guillou S."/>
            <person name="Cros-Aarteil S."/>
            <person name="Calhoun S."/>
            <person name="Haridas S."/>
            <person name="Kuo A."/>
            <person name="Mondo S."/>
            <person name="Pangilinan J."/>
            <person name="Riley R."/>
            <person name="Labutti K."/>
            <person name="Andreopoulos B."/>
            <person name="Lipzen A."/>
            <person name="Chen C."/>
            <person name="Yanf M."/>
            <person name="Daum C."/>
            <person name="Ng V."/>
            <person name="Clum A."/>
            <person name="Ohm R."/>
            <person name="Martin F."/>
            <person name="Silar P."/>
            <person name="Natvig D."/>
            <person name="Lalanne C."/>
            <person name="Gautier V."/>
            <person name="Ament-Velasquez S.L."/>
            <person name="Kruys A."/>
            <person name="Hutchinson M.I."/>
            <person name="Powell A.J."/>
            <person name="Barry K."/>
            <person name="Miller A.N."/>
            <person name="Grigoriev I.V."/>
            <person name="Debuchy R."/>
            <person name="Gladieux P."/>
            <person name="Thoren M.H."/>
            <person name="Johannesson H."/>
        </authorList>
    </citation>
    <scope>NUCLEOTIDE SEQUENCE</scope>
    <source>
        <strain evidence="16">CBS 538.74</strain>
    </source>
</reference>
<feature type="domain" description="GH18" evidence="15">
    <location>
        <begin position="213"/>
        <end position="582"/>
    </location>
</feature>
<dbReference type="InterPro" id="IPR018392">
    <property type="entry name" value="LysM"/>
</dbReference>
<dbReference type="SUPFAM" id="SSF57016">
    <property type="entry name" value="Plant lectins/antimicrobial peptides"/>
    <property type="match status" value="1"/>
</dbReference>
<evidence type="ECO:0000256" key="2">
    <source>
        <dbReference type="ARBA" id="ARBA00004613"/>
    </source>
</evidence>
<comment type="caution">
    <text evidence="16">The sequence shown here is derived from an EMBL/GenBank/DDBJ whole genome shotgun (WGS) entry which is preliminary data.</text>
</comment>
<dbReference type="Gene3D" id="3.30.60.10">
    <property type="entry name" value="Endochitinase-like"/>
    <property type="match status" value="1"/>
</dbReference>
<evidence type="ECO:0000313" key="16">
    <source>
        <dbReference type="EMBL" id="KAK4157091.1"/>
    </source>
</evidence>
<dbReference type="SUPFAM" id="SSF51445">
    <property type="entry name" value="(Trans)glycosidases"/>
    <property type="match status" value="1"/>
</dbReference>
<evidence type="ECO:0000256" key="10">
    <source>
        <dbReference type="ARBA" id="ARBA00023277"/>
    </source>
</evidence>
<dbReference type="Gene3D" id="3.10.50.10">
    <property type="match status" value="1"/>
</dbReference>
<evidence type="ECO:0000256" key="11">
    <source>
        <dbReference type="ARBA" id="ARBA00023295"/>
    </source>
</evidence>
<evidence type="ECO:0000256" key="12">
    <source>
        <dbReference type="ARBA" id="ARBA00023326"/>
    </source>
</evidence>
<dbReference type="AlphaFoldDB" id="A0AAN6VUI3"/>
<evidence type="ECO:0000256" key="1">
    <source>
        <dbReference type="ARBA" id="ARBA00000822"/>
    </source>
</evidence>
<dbReference type="GO" id="GO:0008061">
    <property type="term" value="F:chitin binding"/>
    <property type="evidence" value="ECO:0007669"/>
    <property type="project" value="UniProtKB-KW"/>
</dbReference>
<evidence type="ECO:0000256" key="8">
    <source>
        <dbReference type="ARBA" id="ARBA00023024"/>
    </source>
</evidence>
<keyword evidence="6" id="KW-0147">Chitin-binding</keyword>
<evidence type="ECO:0000256" key="7">
    <source>
        <dbReference type="ARBA" id="ARBA00022801"/>
    </source>
</evidence>
<accession>A0AAN6VUI3</accession>
<dbReference type="InterPro" id="IPR011583">
    <property type="entry name" value="Chitinase_II/V-like_cat"/>
</dbReference>
<keyword evidence="7 13" id="KW-0378">Hydrolase</keyword>
<feature type="domain" description="LysM" evidence="14">
    <location>
        <begin position="70"/>
        <end position="118"/>
    </location>
</feature>
<dbReference type="Pfam" id="PF01476">
    <property type="entry name" value="LysM"/>
    <property type="match status" value="1"/>
</dbReference>
<dbReference type="CDD" id="cd02878">
    <property type="entry name" value="GH18_zymocin_alpha"/>
    <property type="match status" value="1"/>
</dbReference>
<dbReference type="SUPFAM" id="SSF54556">
    <property type="entry name" value="Chitinase insertion domain"/>
    <property type="match status" value="1"/>
</dbReference>
<dbReference type="PROSITE" id="PS01095">
    <property type="entry name" value="GH18_1"/>
    <property type="match status" value="1"/>
</dbReference>
<reference evidence="16" key="1">
    <citation type="journal article" date="2023" name="Mol. Phylogenet. Evol.">
        <title>Genome-scale phylogeny and comparative genomics of the fungal order Sordariales.</title>
        <authorList>
            <person name="Hensen N."/>
            <person name="Bonometti L."/>
            <person name="Westerberg I."/>
            <person name="Brannstrom I.O."/>
            <person name="Guillou S."/>
            <person name="Cros-Aarteil S."/>
            <person name="Calhoun S."/>
            <person name="Haridas S."/>
            <person name="Kuo A."/>
            <person name="Mondo S."/>
            <person name="Pangilinan J."/>
            <person name="Riley R."/>
            <person name="LaButti K."/>
            <person name="Andreopoulos B."/>
            <person name="Lipzen A."/>
            <person name="Chen C."/>
            <person name="Yan M."/>
            <person name="Daum C."/>
            <person name="Ng V."/>
            <person name="Clum A."/>
            <person name="Steindorff A."/>
            <person name="Ohm R.A."/>
            <person name="Martin F."/>
            <person name="Silar P."/>
            <person name="Natvig D.O."/>
            <person name="Lalanne C."/>
            <person name="Gautier V."/>
            <person name="Ament-Velasquez S.L."/>
            <person name="Kruys A."/>
            <person name="Hutchinson M.I."/>
            <person name="Powell A.J."/>
            <person name="Barry K."/>
            <person name="Miller A.N."/>
            <person name="Grigoriev I.V."/>
            <person name="Debuchy R."/>
            <person name="Gladieux P."/>
            <person name="Hiltunen Thoren M."/>
            <person name="Johannesson H."/>
        </authorList>
    </citation>
    <scope>NUCLEOTIDE SEQUENCE</scope>
    <source>
        <strain evidence="16">CBS 538.74</strain>
    </source>
</reference>
<dbReference type="InterPro" id="IPR017853">
    <property type="entry name" value="GH"/>
</dbReference>
<dbReference type="InterPro" id="IPR053214">
    <property type="entry name" value="LysM12-like"/>
</dbReference>
<dbReference type="InterPro" id="IPR029070">
    <property type="entry name" value="Chitinase_insertion_sf"/>
</dbReference>
<keyword evidence="5" id="KW-0964">Secreted</keyword>
<evidence type="ECO:0000256" key="5">
    <source>
        <dbReference type="ARBA" id="ARBA00022525"/>
    </source>
</evidence>
<evidence type="ECO:0000256" key="6">
    <source>
        <dbReference type="ARBA" id="ARBA00022669"/>
    </source>
</evidence>
<evidence type="ECO:0000256" key="13">
    <source>
        <dbReference type="RuleBase" id="RU000489"/>
    </source>
</evidence>
<evidence type="ECO:0000313" key="17">
    <source>
        <dbReference type="Proteomes" id="UP001302745"/>
    </source>
</evidence>
<keyword evidence="12" id="KW-0624">Polysaccharide degradation</keyword>
<keyword evidence="17" id="KW-1185">Reference proteome</keyword>
<evidence type="ECO:0000256" key="3">
    <source>
        <dbReference type="ARBA" id="ARBA00008682"/>
    </source>
</evidence>
<dbReference type="PROSITE" id="PS51910">
    <property type="entry name" value="GH18_2"/>
    <property type="match status" value="1"/>
</dbReference>
<keyword evidence="8" id="KW-0146">Chitin degradation</keyword>
<evidence type="ECO:0000259" key="14">
    <source>
        <dbReference type="PROSITE" id="PS51782"/>
    </source>
</evidence>
<sequence length="582" mass="62028">MGQTCSYQTVQPGDSCGALASRCNITPAQFTQYNPGSSFCSTLKPGQLVCCSEGVVPDLRPQPKADGTCFDYTVQDGEYCALIAEKNYLTVAEIESFNSKTWGWGGCSTLQRAAKICLSTGDPPMPATDSRMVCGPQVPGTARPANWADISSLNPCVLNACCDVWGQCGTTPEFCTPSKSATGAPGTAAPNTNGCISNCGTDIVNNNTPPAEFITVGYFEGFNPERPCLNMAADQIPAGKYSHVHFAFAGINPDFSVSVSGMQDQFLLFTKQTGFKRILSFGGWSFSTGADSAPIFSSSYNHGNRLAFARSVVAVVQQFNLDGVDFDWEYPGATDIPGYHGSASDGANYLVFINIVRQLLPANKTISVAAPASFWYLQGFPIAEIAKVVDYIIYMTYDLHGQWDYGKNSSQDGCPGGNCLRSHVNLTETAYALSMVTKAGVPSNKLVVGLASYGRSFRLAQGGCVTPNCLYTGPVSRATPGNCTGTPGMIAQAEIERLVSTGAPGAATWYDAATDSDFAVYDRASTWTSYMSDKTKAGRASRYRAMKMGGTVDWAIDLAAFVPERNGTFSSSAATARRGRRT</sequence>
<dbReference type="SUPFAM" id="SSF54106">
    <property type="entry name" value="LysM domain"/>
    <property type="match status" value="1"/>
</dbReference>
<dbReference type="EMBL" id="MU856855">
    <property type="protein sequence ID" value="KAK4157091.1"/>
    <property type="molecule type" value="Genomic_DNA"/>
</dbReference>
<dbReference type="CDD" id="cd00118">
    <property type="entry name" value="LysM"/>
    <property type="match status" value="2"/>
</dbReference>
<keyword evidence="9" id="KW-0843">Virulence</keyword>
<dbReference type="Proteomes" id="UP001302745">
    <property type="component" value="Unassembled WGS sequence"/>
</dbReference>
<dbReference type="Pfam" id="PF00704">
    <property type="entry name" value="Glyco_hydro_18"/>
    <property type="match status" value="1"/>
</dbReference>
<dbReference type="EC" id="3.2.1.14" evidence="4"/>
<dbReference type="PROSITE" id="PS51782">
    <property type="entry name" value="LYSM"/>
    <property type="match status" value="2"/>
</dbReference>
<comment type="similarity">
    <text evidence="3">Belongs to the glycosyl hydrolase 18 family. Chitinase class V subfamily.</text>
</comment>
<keyword evidence="11 13" id="KW-0326">Glycosidase</keyword>
<gene>
    <name evidence="16" type="ORF">C8A00DRAFT_29947</name>
</gene>
<organism evidence="16 17">
    <name type="scientific">Chaetomidium leptoderma</name>
    <dbReference type="NCBI Taxonomy" id="669021"/>
    <lineage>
        <taxon>Eukaryota</taxon>
        <taxon>Fungi</taxon>
        <taxon>Dikarya</taxon>
        <taxon>Ascomycota</taxon>
        <taxon>Pezizomycotina</taxon>
        <taxon>Sordariomycetes</taxon>
        <taxon>Sordariomycetidae</taxon>
        <taxon>Sordariales</taxon>
        <taxon>Chaetomiaceae</taxon>
        <taxon>Chaetomidium</taxon>
    </lineage>
</organism>
<dbReference type="InterPro" id="IPR036861">
    <property type="entry name" value="Endochitinase-like_sf"/>
</dbReference>
<dbReference type="InterPro" id="IPR001579">
    <property type="entry name" value="Glyco_hydro_18_chit_AS"/>
</dbReference>
<dbReference type="InterPro" id="IPR036779">
    <property type="entry name" value="LysM_dom_sf"/>
</dbReference>
<dbReference type="Gene3D" id="3.10.350.10">
    <property type="entry name" value="LysM domain"/>
    <property type="match status" value="2"/>
</dbReference>
<comment type="catalytic activity">
    <reaction evidence="1">
        <text>Random endo-hydrolysis of N-acetyl-beta-D-glucosaminide (1-&gt;4)-beta-linkages in chitin and chitodextrins.</text>
        <dbReference type="EC" id="3.2.1.14"/>
    </reaction>
</comment>
<dbReference type="GO" id="GO:0008843">
    <property type="term" value="F:endochitinase activity"/>
    <property type="evidence" value="ECO:0007669"/>
    <property type="project" value="UniProtKB-EC"/>
</dbReference>
<proteinExistence type="inferred from homology"/>